<sequence length="62" mass="6872">GFQELQPPSWDPDLRVKSSPKAIEEKNFDSAYHSQPAPSTIRKPHVPSYAEKPNAPGQVSVE</sequence>
<feature type="non-terminal residue" evidence="2">
    <location>
        <position position="62"/>
    </location>
</feature>
<feature type="region of interest" description="Disordered" evidence="1">
    <location>
        <begin position="27"/>
        <end position="62"/>
    </location>
</feature>
<dbReference type="AlphaFoldDB" id="A0AA38GWB3"/>
<gene>
    <name evidence="2" type="ORF">KI387_002330</name>
</gene>
<organism evidence="2 3">
    <name type="scientific">Taxus chinensis</name>
    <name type="common">Chinese yew</name>
    <name type="synonym">Taxus wallichiana var. chinensis</name>
    <dbReference type="NCBI Taxonomy" id="29808"/>
    <lineage>
        <taxon>Eukaryota</taxon>
        <taxon>Viridiplantae</taxon>
        <taxon>Streptophyta</taxon>
        <taxon>Embryophyta</taxon>
        <taxon>Tracheophyta</taxon>
        <taxon>Spermatophyta</taxon>
        <taxon>Pinopsida</taxon>
        <taxon>Pinidae</taxon>
        <taxon>Conifers II</taxon>
        <taxon>Cupressales</taxon>
        <taxon>Taxaceae</taxon>
        <taxon>Taxus</taxon>
    </lineage>
</organism>
<protein>
    <submittedName>
        <fullName evidence="2">Uncharacterized protein</fullName>
    </submittedName>
</protein>
<comment type="caution">
    <text evidence="2">The sequence shown here is derived from an EMBL/GenBank/DDBJ whole genome shotgun (WGS) entry which is preliminary data.</text>
</comment>
<name>A0AA38GWB3_TAXCH</name>
<proteinExistence type="predicted"/>
<dbReference type="EMBL" id="JAHRHJ020000001">
    <property type="protein sequence ID" value="KAH9330222.1"/>
    <property type="molecule type" value="Genomic_DNA"/>
</dbReference>
<evidence type="ECO:0000313" key="3">
    <source>
        <dbReference type="Proteomes" id="UP000824469"/>
    </source>
</evidence>
<dbReference type="Proteomes" id="UP000824469">
    <property type="component" value="Unassembled WGS sequence"/>
</dbReference>
<evidence type="ECO:0000313" key="2">
    <source>
        <dbReference type="EMBL" id="KAH9330222.1"/>
    </source>
</evidence>
<reference evidence="2 3" key="1">
    <citation type="journal article" date="2021" name="Nat. Plants">
        <title>The Taxus genome provides insights into paclitaxel biosynthesis.</title>
        <authorList>
            <person name="Xiong X."/>
            <person name="Gou J."/>
            <person name="Liao Q."/>
            <person name="Li Y."/>
            <person name="Zhou Q."/>
            <person name="Bi G."/>
            <person name="Li C."/>
            <person name="Du R."/>
            <person name="Wang X."/>
            <person name="Sun T."/>
            <person name="Guo L."/>
            <person name="Liang H."/>
            <person name="Lu P."/>
            <person name="Wu Y."/>
            <person name="Zhang Z."/>
            <person name="Ro D.K."/>
            <person name="Shang Y."/>
            <person name="Huang S."/>
            <person name="Yan J."/>
        </authorList>
    </citation>
    <scope>NUCLEOTIDE SEQUENCE [LARGE SCALE GENOMIC DNA]</scope>
    <source>
        <strain evidence="2">Ta-2019</strain>
    </source>
</reference>
<keyword evidence="3" id="KW-1185">Reference proteome</keyword>
<feature type="non-terminal residue" evidence="2">
    <location>
        <position position="1"/>
    </location>
</feature>
<accession>A0AA38GWB3</accession>
<evidence type="ECO:0000256" key="1">
    <source>
        <dbReference type="SAM" id="MobiDB-lite"/>
    </source>
</evidence>